<reference evidence="4" key="1">
    <citation type="submission" date="2012-12" db="EMBL/GenBank/DDBJ databases">
        <authorList>
            <person name="Hellsten U."/>
            <person name="Grimwood J."/>
            <person name="Chapman J.A."/>
            <person name="Shapiro H."/>
            <person name="Aerts A."/>
            <person name="Otillar R.P."/>
            <person name="Terry A.Y."/>
            <person name="Boore J.L."/>
            <person name="Simakov O."/>
            <person name="Marletaz F."/>
            <person name="Cho S.-J."/>
            <person name="Edsinger-Gonzales E."/>
            <person name="Havlak P."/>
            <person name="Kuo D.-H."/>
            <person name="Larsson T."/>
            <person name="Lv J."/>
            <person name="Arendt D."/>
            <person name="Savage R."/>
            <person name="Osoegawa K."/>
            <person name="de Jong P."/>
            <person name="Lindberg D.R."/>
            <person name="Seaver E.C."/>
            <person name="Weisblat D.A."/>
            <person name="Putnam N.H."/>
            <person name="Grigoriev I.V."/>
            <person name="Rokhsar D.S."/>
        </authorList>
    </citation>
    <scope>NUCLEOTIDE SEQUENCE</scope>
</reference>
<name>T1FVJ6_HELRO</name>
<dbReference type="CTD" id="20212842"/>
<evidence type="ECO:0000259" key="1">
    <source>
        <dbReference type="PROSITE" id="PS50948"/>
    </source>
</evidence>
<proteinExistence type="predicted"/>
<dbReference type="InterPro" id="IPR003609">
    <property type="entry name" value="Pan_app"/>
</dbReference>
<organism evidence="3 4">
    <name type="scientific">Helobdella robusta</name>
    <name type="common">Californian leech</name>
    <dbReference type="NCBI Taxonomy" id="6412"/>
    <lineage>
        <taxon>Eukaryota</taxon>
        <taxon>Metazoa</taxon>
        <taxon>Spiralia</taxon>
        <taxon>Lophotrochozoa</taxon>
        <taxon>Annelida</taxon>
        <taxon>Clitellata</taxon>
        <taxon>Hirudinea</taxon>
        <taxon>Rhynchobdellida</taxon>
        <taxon>Glossiphoniidae</taxon>
        <taxon>Helobdella</taxon>
    </lineage>
</organism>
<dbReference type="RefSeq" id="XP_009028249.1">
    <property type="nucleotide sequence ID" value="XM_009030001.1"/>
</dbReference>
<accession>T1FVJ6</accession>
<dbReference type="Proteomes" id="UP000015101">
    <property type="component" value="Unassembled WGS sequence"/>
</dbReference>
<dbReference type="PROSITE" id="PS50948">
    <property type="entry name" value="PAN"/>
    <property type="match status" value="1"/>
</dbReference>
<dbReference type="EnsemblMetazoa" id="HelroT193987">
    <property type="protein sequence ID" value="HelroP193987"/>
    <property type="gene ID" value="HelroG193987"/>
</dbReference>
<feature type="domain" description="Apple" evidence="1">
    <location>
        <begin position="43"/>
        <end position="117"/>
    </location>
</feature>
<dbReference type="InParanoid" id="T1FVJ6"/>
<dbReference type="EMBL" id="KB097599">
    <property type="protein sequence ID" value="ESN93606.1"/>
    <property type="molecule type" value="Genomic_DNA"/>
</dbReference>
<evidence type="ECO:0000313" key="4">
    <source>
        <dbReference type="Proteomes" id="UP000015101"/>
    </source>
</evidence>
<evidence type="ECO:0000313" key="3">
    <source>
        <dbReference type="EnsemblMetazoa" id="HelroP193987"/>
    </source>
</evidence>
<dbReference type="HOGENOM" id="CLU_912999_0_0_1"/>
<reference evidence="3" key="3">
    <citation type="submission" date="2015-06" db="UniProtKB">
        <authorList>
            <consortium name="EnsemblMetazoa"/>
        </authorList>
    </citation>
    <scope>IDENTIFICATION</scope>
</reference>
<sequence>MIYSMKQLKHMCVPIFVLVILLSLLWRLLFAGGPKKNFIATDCYWNVSINSNKPGSSPVRNASTVGHCMQRCSQDPKCDGFDFSEESSDVKCWLGQVGGFETVYNRAHKVVHYDKVCGREKPKDEECSWMLTPNKHSLGSSVMGHILNKRDCLAECNSIWNCWGVDWNEHNPQKCWLASDYSLDISNSPGIDHYTKICGAGMTTPPTTTPFGLFIRSMTTVCRWKMYSNNFSPNGVLKPAYKNLKSCLDGCLDTQSCFSISWSEKSDECWFSTSEMFGAKQGFKHLKYVCKLIKSEFNMKAGLKS</sequence>
<protein>
    <recommendedName>
        <fullName evidence="1">Apple domain-containing protein</fullName>
    </recommendedName>
</protein>
<gene>
    <name evidence="3" type="primary">20212842</name>
    <name evidence="2" type="ORF">HELRODRAFT_193987</name>
</gene>
<dbReference type="KEGG" id="hro:HELRODRAFT_193987"/>
<dbReference type="Pfam" id="PF14295">
    <property type="entry name" value="PAN_4"/>
    <property type="match status" value="3"/>
</dbReference>
<dbReference type="Gene3D" id="3.50.4.10">
    <property type="entry name" value="Hepatocyte Growth Factor"/>
    <property type="match status" value="3"/>
</dbReference>
<dbReference type="EMBL" id="AMQM01007336">
    <property type="status" value="NOT_ANNOTATED_CDS"/>
    <property type="molecule type" value="Genomic_DNA"/>
</dbReference>
<keyword evidence="4" id="KW-1185">Reference proteome</keyword>
<dbReference type="AlphaFoldDB" id="T1FVJ6"/>
<dbReference type="GeneID" id="20212842"/>
<reference evidence="2 4" key="2">
    <citation type="journal article" date="2013" name="Nature">
        <title>Insights into bilaterian evolution from three spiralian genomes.</title>
        <authorList>
            <person name="Simakov O."/>
            <person name="Marletaz F."/>
            <person name="Cho S.J."/>
            <person name="Edsinger-Gonzales E."/>
            <person name="Havlak P."/>
            <person name="Hellsten U."/>
            <person name="Kuo D.H."/>
            <person name="Larsson T."/>
            <person name="Lv J."/>
            <person name="Arendt D."/>
            <person name="Savage R."/>
            <person name="Osoegawa K."/>
            <person name="de Jong P."/>
            <person name="Grimwood J."/>
            <person name="Chapman J.A."/>
            <person name="Shapiro H."/>
            <person name="Aerts A."/>
            <person name="Otillar R.P."/>
            <person name="Terry A.Y."/>
            <person name="Boore J.L."/>
            <person name="Grigoriev I.V."/>
            <person name="Lindberg D.R."/>
            <person name="Seaver E.C."/>
            <person name="Weisblat D.A."/>
            <person name="Putnam N.H."/>
            <person name="Rokhsar D.S."/>
        </authorList>
    </citation>
    <scope>NUCLEOTIDE SEQUENCE</scope>
</reference>
<evidence type="ECO:0000313" key="2">
    <source>
        <dbReference type="EMBL" id="ESN93606.1"/>
    </source>
</evidence>